<dbReference type="VEuPathDB" id="TriTrypDB:BSAL_91310"/>
<keyword evidence="6 7" id="KW-0472">Membrane</keyword>
<accession>A0A0S4J761</accession>
<keyword evidence="2" id="KW-0433">Leucine-rich repeat</keyword>
<feature type="transmembrane region" description="Helical" evidence="7">
    <location>
        <begin position="693"/>
        <end position="723"/>
    </location>
</feature>
<feature type="transmembrane region" description="Helical" evidence="7">
    <location>
        <begin position="852"/>
        <end position="870"/>
    </location>
</feature>
<dbReference type="SMART" id="SM00369">
    <property type="entry name" value="LRR_TYP"/>
    <property type="match status" value="10"/>
</dbReference>
<dbReference type="EMBL" id="CYKH01001228">
    <property type="protein sequence ID" value="CUG86016.1"/>
    <property type="molecule type" value="Genomic_DNA"/>
</dbReference>
<feature type="transmembrane region" description="Helical" evidence="7">
    <location>
        <begin position="822"/>
        <end position="840"/>
    </location>
</feature>
<organism evidence="8 9">
    <name type="scientific">Bodo saltans</name>
    <name type="common">Flagellated protozoan</name>
    <dbReference type="NCBI Taxonomy" id="75058"/>
    <lineage>
        <taxon>Eukaryota</taxon>
        <taxon>Discoba</taxon>
        <taxon>Euglenozoa</taxon>
        <taxon>Kinetoplastea</taxon>
        <taxon>Metakinetoplastina</taxon>
        <taxon>Eubodonida</taxon>
        <taxon>Bodonidae</taxon>
        <taxon>Bodo</taxon>
    </lineage>
</organism>
<keyword evidence="5 7" id="KW-1133">Transmembrane helix</keyword>
<dbReference type="InterPro" id="IPR003591">
    <property type="entry name" value="Leu-rich_rpt_typical-subtyp"/>
</dbReference>
<dbReference type="GO" id="GO:0016020">
    <property type="term" value="C:membrane"/>
    <property type="evidence" value="ECO:0007669"/>
    <property type="project" value="UniProtKB-SubCell"/>
</dbReference>
<dbReference type="Gene3D" id="3.80.10.10">
    <property type="entry name" value="Ribonuclease Inhibitor"/>
    <property type="match status" value="3"/>
</dbReference>
<evidence type="ECO:0000313" key="9">
    <source>
        <dbReference type="Proteomes" id="UP000051952"/>
    </source>
</evidence>
<dbReference type="SUPFAM" id="SSF52058">
    <property type="entry name" value="L domain-like"/>
    <property type="match status" value="2"/>
</dbReference>
<protein>
    <submittedName>
        <fullName evidence="8">GP46-like surface antigen, putative</fullName>
    </submittedName>
</protein>
<evidence type="ECO:0000256" key="5">
    <source>
        <dbReference type="ARBA" id="ARBA00022989"/>
    </source>
</evidence>
<dbReference type="Proteomes" id="UP000051952">
    <property type="component" value="Unassembled WGS sequence"/>
</dbReference>
<gene>
    <name evidence="8" type="ORF">BSAL_91310</name>
</gene>
<dbReference type="InterPro" id="IPR032675">
    <property type="entry name" value="LRR_dom_sf"/>
</dbReference>
<dbReference type="OrthoDB" id="2015831at2759"/>
<dbReference type="AlphaFoldDB" id="A0A0S4J761"/>
<feature type="transmembrane region" description="Helical" evidence="7">
    <location>
        <begin position="729"/>
        <end position="750"/>
    </location>
</feature>
<dbReference type="Pfam" id="PF13855">
    <property type="entry name" value="LRR_8"/>
    <property type="match status" value="3"/>
</dbReference>
<dbReference type="FunFam" id="3.80.10.10:FF:000129">
    <property type="entry name" value="Leucine-rich repeat receptor-like kinase"/>
    <property type="match status" value="1"/>
</dbReference>
<evidence type="ECO:0000313" key="8">
    <source>
        <dbReference type="EMBL" id="CUG86016.1"/>
    </source>
</evidence>
<reference evidence="9" key="1">
    <citation type="submission" date="2015-09" db="EMBL/GenBank/DDBJ databases">
        <authorList>
            <consortium name="Pathogen Informatics"/>
        </authorList>
    </citation>
    <scope>NUCLEOTIDE SEQUENCE [LARGE SCALE GENOMIC DNA]</scope>
    <source>
        <strain evidence="9">Lake Konstanz</strain>
    </source>
</reference>
<keyword evidence="4" id="KW-0677">Repeat</keyword>
<sequence length="1008" mass="108609">MGKDTLISSRSPVLVLSVKTVIFAVQVALHAVTLVSGAGMCGCEYRYDTLMEFYSATSGPLWAQSDGWGSLDPCSTAWYGVTCDTCATCGTQKDILAITLYSNFLSGTLPESIANLANLQQLDLRMNGDLINSLKGVLPQLWGRLTNLQTLDLSNNGLTGTLPSSWESMSSLQSQDLSSNSLSGTLPASWVNISSLATLSLYSNNLSGTLPDSWGSMPSLQVLYLNSNNLSGTLHESWGRMPNLQVLYLHSNNLSGTLPVSWGSIRFLRELYLHYNSLSGALPASWRSMPNLQVLYLHSNNLSGTLPVSWGSIRFLRELYLYSNSLSGTLPESWRNMSNLRVLYLHSNCLSGTLPGFWGSIQFLASWGNMSNLRDLYLHSNSLTGALPASWEGMSSLQTLDISYNHLSNPLPASLGNISSLVKVNLASNSLTGTLPVSWGSLHNVRYLDLSFNDLSGTIPDEWGRLGDIQPYRAQLNLSFNMLSGIIPVLFAQLNQVCINIYKTSIQSGLRFVNSWTCLIQISYTGSHSSVGSFSNTSRIYQTPSTSVTSSVTFNEVPLVIPKSDVALKAAAQVSSGVGAALAVVAAAPSSGFAVDRLAMLSGFGDCSDAVRMTLQDVMTDSVPSFLDAPLQLSFGDAFGASQRGTVLGNLLVFIIVGIVSLAAVVIHRCGVGWKQKVVSPHYSKTLLSHSAAALRLPGVVIVIVVLLLDSLVASSLILVAYGTSANDISLGVVGLLAVSVLFLAACYILDPRPLSFRAMAVAREQITSDELISTHGLRTRIAAWWDLMMAPSNLWEARNFHSLFVEHFGYLFEGCRGGRHWWILVEATTTIVVSALSSIVPETEAACVTRAWIALALMSVILVACVAAWPMNTRVETGTSIVLLCTQVIVVACAIGGVGIVVDIIGLSVSISSAAVALFPIAWWLVSLVRNCCGLNGGKHPRDFLRSYDFRLRSRSVIPPVSSLSSKTVVLRTNIPSTMSFRGNSELFTTPALRVIIELICESSLSK</sequence>
<evidence type="ECO:0000256" key="7">
    <source>
        <dbReference type="SAM" id="Phobius"/>
    </source>
</evidence>
<keyword evidence="3 7" id="KW-0812">Transmembrane</keyword>
<dbReference type="PRINTS" id="PR00019">
    <property type="entry name" value="LEURICHRPT"/>
</dbReference>
<proteinExistence type="predicted"/>
<evidence type="ECO:0000256" key="1">
    <source>
        <dbReference type="ARBA" id="ARBA00004370"/>
    </source>
</evidence>
<feature type="transmembrane region" description="Helical" evidence="7">
    <location>
        <begin position="882"/>
        <end position="902"/>
    </location>
</feature>
<evidence type="ECO:0000256" key="2">
    <source>
        <dbReference type="ARBA" id="ARBA00022614"/>
    </source>
</evidence>
<evidence type="ECO:0000256" key="6">
    <source>
        <dbReference type="ARBA" id="ARBA00023136"/>
    </source>
</evidence>
<comment type="subcellular location">
    <subcellularLocation>
        <location evidence="1">Membrane</location>
    </subcellularLocation>
</comment>
<dbReference type="Pfam" id="PF00560">
    <property type="entry name" value="LRR_1"/>
    <property type="match status" value="3"/>
</dbReference>
<name>A0A0S4J761_BODSA</name>
<keyword evidence="9" id="KW-1185">Reference proteome</keyword>
<feature type="transmembrane region" description="Helical" evidence="7">
    <location>
        <begin position="651"/>
        <end position="672"/>
    </location>
</feature>
<dbReference type="PANTHER" id="PTHR48054">
    <property type="entry name" value="RECEPTOR KINASE-LIKE PROTEIN XA21"/>
    <property type="match status" value="1"/>
</dbReference>
<evidence type="ECO:0000256" key="3">
    <source>
        <dbReference type="ARBA" id="ARBA00022692"/>
    </source>
</evidence>
<evidence type="ECO:0000256" key="4">
    <source>
        <dbReference type="ARBA" id="ARBA00022737"/>
    </source>
</evidence>
<dbReference type="InterPro" id="IPR001611">
    <property type="entry name" value="Leu-rich_rpt"/>
</dbReference>
<dbReference type="InterPro" id="IPR052592">
    <property type="entry name" value="LRR-RLK"/>
</dbReference>
<dbReference type="FunFam" id="3.80.10.10:FF:000095">
    <property type="entry name" value="LRR receptor-like serine/threonine-protein kinase GSO1"/>
    <property type="match status" value="1"/>
</dbReference>
<dbReference type="PANTHER" id="PTHR48054:SF82">
    <property type="entry name" value="LRR RECEPTOR-LIKE SERINE_THREONINE-PROTEIN KINASE FLS2"/>
    <property type="match status" value="1"/>
</dbReference>
<feature type="transmembrane region" description="Helical" evidence="7">
    <location>
        <begin position="908"/>
        <end position="927"/>
    </location>
</feature>